<dbReference type="STRING" id="369723.Strop_0456"/>
<sequence>MIARLLRLHLRVRGASAFVAGVSVITLLAWAGGTWLAGRSFLDGPAARLPVVVLAPLLSAVLLGPTLAGVDEELERGTPLRWRVWRAGHVLLAVLAVATALVLTGLRAPETFGAHALARNTLGWIGLVAGATALLGARLAWLPAFGYGCAVYFAAPRDAGVLAALWAWPVQTSTAAASWWAAGGVLALGLVGYAHGGAAVDRRSRRN</sequence>
<dbReference type="HOGENOM" id="CLU_116759_0_0_11"/>
<dbReference type="Proteomes" id="UP000000235">
    <property type="component" value="Chromosome"/>
</dbReference>
<keyword evidence="1" id="KW-1133">Transmembrane helix</keyword>
<dbReference type="PATRIC" id="fig|369723.5.peg.472"/>
<evidence type="ECO:0000256" key="1">
    <source>
        <dbReference type="SAM" id="Phobius"/>
    </source>
</evidence>
<dbReference type="AlphaFoldDB" id="A4X241"/>
<accession>A4X241</accession>
<dbReference type="eggNOG" id="ENOG503476G">
    <property type="taxonomic scope" value="Bacteria"/>
</dbReference>
<feature type="transmembrane region" description="Helical" evidence="1">
    <location>
        <begin position="90"/>
        <end position="109"/>
    </location>
</feature>
<dbReference type="KEGG" id="stp:Strop_0456"/>
<feature type="transmembrane region" description="Helical" evidence="1">
    <location>
        <begin position="121"/>
        <end position="142"/>
    </location>
</feature>
<feature type="transmembrane region" description="Helical" evidence="1">
    <location>
        <begin position="180"/>
        <end position="200"/>
    </location>
</feature>
<dbReference type="EMBL" id="CP000667">
    <property type="protein sequence ID" value="ABP52941.1"/>
    <property type="molecule type" value="Genomic_DNA"/>
</dbReference>
<keyword evidence="1" id="KW-0812">Transmembrane</keyword>
<feature type="transmembrane region" description="Helical" evidence="1">
    <location>
        <begin position="51"/>
        <end position="70"/>
    </location>
</feature>
<reference evidence="3" key="1">
    <citation type="journal article" date="2007" name="Proc. Natl. Acad. Sci. U.S.A.">
        <title>Genome sequencing reveals complex secondary metabolome in the marine actinomycete Salinispora tropica.</title>
        <authorList>
            <person name="Udwary D.W."/>
            <person name="Zeigler L."/>
            <person name="Asolkar R.N."/>
            <person name="Singan V."/>
            <person name="Lapidus A."/>
            <person name="Fenical W."/>
            <person name="Jensen P.R."/>
            <person name="Moore B.S."/>
        </authorList>
    </citation>
    <scope>NUCLEOTIDE SEQUENCE [LARGE SCALE GENOMIC DNA]</scope>
    <source>
        <strain evidence="3">ATCC BAA-916 / DSM 44818 / CNB-440</strain>
    </source>
</reference>
<evidence type="ECO:0000313" key="2">
    <source>
        <dbReference type="EMBL" id="ABP52941.1"/>
    </source>
</evidence>
<keyword evidence="1" id="KW-0472">Membrane</keyword>
<proteinExistence type="predicted"/>
<gene>
    <name evidence="2" type="ordered locus">Strop_0456</name>
</gene>
<organism evidence="2 3">
    <name type="scientific">Salinispora tropica (strain ATCC BAA-916 / DSM 44818 / JCM 13857 / NBRC 105044 / CNB-440)</name>
    <dbReference type="NCBI Taxonomy" id="369723"/>
    <lineage>
        <taxon>Bacteria</taxon>
        <taxon>Bacillati</taxon>
        <taxon>Actinomycetota</taxon>
        <taxon>Actinomycetes</taxon>
        <taxon>Micromonosporales</taxon>
        <taxon>Micromonosporaceae</taxon>
        <taxon>Salinispora</taxon>
    </lineage>
</organism>
<dbReference type="RefSeq" id="WP_011904375.1">
    <property type="nucleotide sequence ID" value="NC_009380.1"/>
</dbReference>
<protein>
    <submittedName>
        <fullName evidence="2">Uncharacterized protein</fullName>
    </submittedName>
</protein>
<evidence type="ECO:0000313" key="3">
    <source>
        <dbReference type="Proteomes" id="UP000000235"/>
    </source>
</evidence>
<feature type="transmembrane region" description="Helical" evidence="1">
    <location>
        <begin position="149"/>
        <end position="168"/>
    </location>
</feature>
<name>A4X241_SALTO</name>
<keyword evidence="3" id="KW-1185">Reference proteome</keyword>
<feature type="transmembrane region" description="Helical" evidence="1">
    <location>
        <begin position="12"/>
        <end position="31"/>
    </location>
</feature>